<dbReference type="GO" id="GO:0045053">
    <property type="term" value="P:protein retention in Golgi apparatus"/>
    <property type="evidence" value="ECO:0007669"/>
    <property type="project" value="TreeGrafter"/>
</dbReference>
<dbReference type="Proteomes" id="UP000272942">
    <property type="component" value="Unassembled WGS sequence"/>
</dbReference>
<dbReference type="InterPro" id="IPR009543">
    <property type="entry name" value="VPS13_VAB"/>
</dbReference>
<name>A0A183AVB9_9TREM</name>
<gene>
    <name evidence="4" type="ORF">ECPE_LOCUS10904</name>
</gene>
<feature type="compositionally biased region" description="Low complexity" evidence="2">
    <location>
        <begin position="56"/>
        <end position="66"/>
    </location>
</feature>
<dbReference type="Pfam" id="PF25036">
    <property type="entry name" value="VPS13_VAB"/>
    <property type="match status" value="1"/>
</dbReference>
<evidence type="ECO:0000313" key="4">
    <source>
        <dbReference type="EMBL" id="VDP87800.1"/>
    </source>
</evidence>
<organism evidence="6">
    <name type="scientific">Echinostoma caproni</name>
    <dbReference type="NCBI Taxonomy" id="27848"/>
    <lineage>
        <taxon>Eukaryota</taxon>
        <taxon>Metazoa</taxon>
        <taxon>Spiralia</taxon>
        <taxon>Lophotrochozoa</taxon>
        <taxon>Platyhelminthes</taxon>
        <taxon>Trematoda</taxon>
        <taxon>Digenea</taxon>
        <taxon>Plagiorchiida</taxon>
        <taxon>Echinostomata</taxon>
        <taxon>Echinostomatoidea</taxon>
        <taxon>Echinostomatidae</taxon>
        <taxon>Echinostoma</taxon>
    </lineage>
</organism>
<evidence type="ECO:0000259" key="3">
    <source>
        <dbReference type="Pfam" id="PF25036"/>
    </source>
</evidence>
<reference evidence="4 5" key="2">
    <citation type="submission" date="2018-11" db="EMBL/GenBank/DDBJ databases">
        <authorList>
            <consortium name="Pathogen Informatics"/>
        </authorList>
    </citation>
    <scope>NUCLEOTIDE SEQUENCE [LARGE SCALE GENOMIC DNA]</scope>
    <source>
        <strain evidence="4 5">Egypt</strain>
    </source>
</reference>
<dbReference type="PANTHER" id="PTHR16166:SF93">
    <property type="entry name" value="INTERMEMBRANE LIPID TRANSFER PROTEIN VPS13"/>
    <property type="match status" value="1"/>
</dbReference>
<feature type="region of interest" description="Disordered" evidence="2">
    <location>
        <begin position="56"/>
        <end position="75"/>
    </location>
</feature>
<evidence type="ECO:0000313" key="5">
    <source>
        <dbReference type="Proteomes" id="UP000272942"/>
    </source>
</evidence>
<sequence>MTLSPNLSTVRAIGCVHHLIIQLQWGSGRKITSPIATLSSARADLVPMVHCAQPASSSGSASSWRSTTPQTSPSAVNALFRSNLSTPTSKSTPAGFRYPKPVVQTDRLVLSCQTTTVRLTLSRKNYDILLSVISAISRQLDRLGSREITTERSTKMEFSATGVEDLDEESLPDFILPSYTDPVSKLLQILNWPESFSRAISTDLNLFEFNSRLVLSLFEITSDGLIPLFKLRADQFTMSWRQLTNQSGAAVCSGLSISYFNRDLVCWEPALEPWTCSLEWNPTVNNGFSRITSLFFSSSDPLNINLTIPLVSLIRALCEPTKAKECVEETINKSSSNGVIGQSQLRLSNQTGSTIWYCLVQPDAPTGVMTSSSPSDSTTQIWQKVEKDSDPIDIPCAECPLLSHNADNAPAGIQSGTSPASNSPAENFCLLHLSHQLPRLAIQVAGWKAALPISVDRPGVFFRTLERQEALEIDVDDPAWAIQCNLPSHTRLVVEVVRIGSLQHLVILRSGLTVTNDLPIGHTLFVAMQLSPFVTEVNNPADDAWSSQLVLLESNNLSGSIDQRVPLLSLESGQTSSIPLNLTAAASVGLGFLTFCPAGRIVPISTATPLLQRPSGSRTAPRGSGGYSWASVHVPHTLPEYAMDSSIRDLVEAILMSHAFVSVGQPGLLDIPVMNREERKDSSQQETSVRTASHLSTHGSSSSFGSSAARRPSTALPYYMCLALVRDRFPPDPIWVGLYNSLDTNRYTHPRQLPGHHFTIGPAVRITNLLPYEMTYFFAGTSVYGVIPVGENACVLEVQVLSRAGGPRHLTVSAVIWLVNESGLPLVFAQSPTSTSSQSHSKTQKSLANISAGQYEEHEQARSVAPLLFCFAKKNEGHLLKVRVGRGASTKRWRANEARKTDKSGVEPSSLCPVWSPGISLEKPGVDMLQLKIVDRSNRY</sequence>
<dbReference type="PANTHER" id="PTHR16166">
    <property type="entry name" value="VACUOLAR PROTEIN SORTING-ASSOCIATED PROTEIN VPS13"/>
    <property type="match status" value="1"/>
</dbReference>
<reference evidence="6" key="1">
    <citation type="submission" date="2016-06" db="UniProtKB">
        <authorList>
            <consortium name="WormBaseParasite"/>
        </authorList>
    </citation>
    <scope>IDENTIFICATION</scope>
</reference>
<feature type="domain" description="Vacuolar protein sorting-associated protein 13 VPS13 adaptor binding" evidence="3">
    <location>
        <begin position="796"/>
        <end position="913"/>
    </location>
</feature>
<feature type="region of interest" description="Disordered" evidence="2">
    <location>
        <begin position="677"/>
        <end position="710"/>
    </location>
</feature>
<comment type="similarity">
    <text evidence="1">Belongs to the VPS13 family.</text>
</comment>
<keyword evidence="5" id="KW-1185">Reference proteome</keyword>
<dbReference type="AlphaFoldDB" id="A0A183AVB9"/>
<evidence type="ECO:0000313" key="6">
    <source>
        <dbReference type="WBParaSite" id="ECPE_0001093801-mRNA-1"/>
    </source>
</evidence>
<accession>A0A183AVB9</accession>
<evidence type="ECO:0000256" key="2">
    <source>
        <dbReference type="SAM" id="MobiDB-lite"/>
    </source>
</evidence>
<dbReference type="WBParaSite" id="ECPE_0001093801-mRNA-1">
    <property type="protein sequence ID" value="ECPE_0001093801-mRNA-1"/>
    <property type="gene ID" value="ECPE_0001093801"/>
</dbReference>
<dbReference type="EMBL" id="UZAN01049883">
    <property type="protein sequence ID" value="VDP87800.1"/>
    <property type="molecule type" value="Genomic_DNA"/>
</dbReference>
<dbReference type="GO" id="GO:0006623">
    <property type="term" value="P:protein targeting to vacuole"/>
    <property type="evidence" value="ECO:0007669"/>
    <property type="project" value="TreeGrafter"/>
</dbReference>
<protein>
    <submittedName>
        <fullName evidence="6">SHR-BD domain-containing protein</fullName>
    </submittedName>
</protein>
<dbReference type="InterPro" id="IPR026847">
    <property type="entry name" value="VPS13"/>
</dbReference>
<proteinExistence type="inferred from homology"/>
<dbReference type="OrthoDB" id="272810at2759"/>
<feature type="compositionally biased region" description="Low complexity" evidence="2">
    <location>
        <begin position="691"/>
        <end position="708"/>
    </location>
</feature>
<evidence type="ECO:0000256" key="1">
    <source>
        <dbReference type="ARBA" id="ARBA00006545"/>
    </source>
</evidence>